<dbReference type="Proteomes" id="UP001159363">
    <property type="component" value="Chromosome 1"/>
</dbReference>
<protein>
    <recommendedName>
        <fullName evidence="1">HAT C-terminal dimerisation domain-containing protein</fullName>
    </recommendedName>
</protein>
<dbReference type="EMBL" id="JARBHB010000001">
    <property type="protein sequence ID" value="KAJ8897834.1"/>
    <property type="molecule type" value="Genomic_DNA"/>
</dbReference>
<accession>A0ABQ9INP5</accession>
<evidence type="ECO:0000313" key="2">
    <source>
        <dbReference type="EMBL" id="KAJ8897834.1"/>
    </source>
</evidence>
<dbReference type="PANTHER" id="PTHR45749">
    <property type="match status" value="1"/>
</dbReference>
<reference evidence="2 3" key="1">
    <citation type="submission" date="2023-02" db="EMBL/GenBank/DDBJ databases">
        <title>LHISI_Scaffold_Assembly.</title>
        <authorList>
            <person name="Stuart O.P."/>
            <person name="Cleave R."/>
            <person name="Magrath M.J.L."/>
            <person name="Mikheyev A.S."/>
        </authorList>
    </citation>
    <scope>NUCLEOTIDE SEQUENCE [LARGE SCALE GENOMIC DNA]</scope>
    <source>
        <strain evidence="2">Daus_M_001</strain>
        <tissue evidence="2">Leg muscle</tissue>
    </source>
</reference>
<dbReference type="InterPro" id="IPR012337">
    <property type="entry name" value="RNaseH-like_sf"/>
</dbReference>
<dbReference type="SUPFAM" id="SSF53098">
    <property type="entry name" value="Ribonuclease H-like"/>
    <property type="match status" value="1"/>
</dbReference>
<dbReference type="PANTHER" id="PTHR45749:SF14">
    <property type="entry name" value="TTF-TYPE DOMAIN-CONTAINING PROTEIN"/>
    <property type="match status" value="1"/>
</dbReference>
<feature type="domain" description="HAT C-terminal dimerisation" evidence="1">
    <location>
        <begin position="6"/>
        <end position="58"/>
    </location>
</feature>
<evidence type="ECO:0000259" key="1">
    <source>
        <dbReference type="Pfam" id="PF05699"/>
    </source>
</evidence>
<dbReference type="Pfam" id="PF05699">
    <property type="entry name" value="Dimer_Tnp_hAT"/>
    <property type="match status" value="1"/>
</dbReference>
<proteinExistence type="predicted"/>
<organism evidence="2 3">
    <name type="scientific">Dryococelus australis</name>
    <dbReference type="NCBI Taxonomy" id="614101"/>
    <lineage>
        <taxon>Eukaryota</taxon>
        <taxon>Metazoa</taxon>
        <taxon>Ecdysozoa</taxon>
        <taxon>Arthropoda</taxon>
        <taxon>Hexapoda</taxon>
        <taxon>Insecta</taxon>
        <taxon>Pterygota</taxon>
        <taxon>Neoptera</taxon>
        <taxon>Polyneoptera</taxon>
        <taxon>Phasmatodea</taxon>
        <taxon>Verophasmatodea</taxon>
        <taxon>Anareolatae</taxon>
        <taxon>Phasmatidae</taxon>
        <taxon>Eurycanthinae</taxon>
        <taxon>Dryococelus</taxon>
    </lineage>
</organism>
<keyword evidence="3" id="KW-1185">Reference proteome</keyword>
<evidence type="ECO:0000313" key="3">
    <source>
        <dbReference type="Proteomes" id="UP001159363"/>
    </source>
</evidence>
<name>A0ABQ9INP5_9NEOP</name>
<sequence>MAEAALPEIIKILRIYLTYPVSSSTAERSFSALRRLKTFLRSTMTQPRLNHLLLLDIHKDKCDELNVEEMAEEFIETNNRRHSYFGSFYNY</sequence>
<gene>
    <name evidence="2" type="ORF">PR048_003187</name>
</gene>
<dbReference type="InterPro" id="IPR008906">
    <property type="entry name" value="HATC_C_dom"/>
</dbReference>
<comment type="caution">
    <text evidence="2">The sequence shown here is derived from an EMBL/GenBank/DDBJ whole genome shotgun (WGS) entry which is preliminary data.</text>
</comment>